<evidence type="ECO:0000313" key="2">
    <source>
        <dbReference type="EMBL" id="TNN39187.1"/>
    </source>
</evidence>
<dbReference type="AlphaFoldDB" id="A0A4Z2FDB6"/>
<accession>A0A4Z2FDB6</accession>
<name>A0A4Z2FDB6_9TELE</name>
<feature type="region of interest" description="Disordered" evidence="1">
    <location>
        <begin position="18"/>
        <end position="37"/>
    </location>
</feature>
<evidence type="ECO:0000313" key="3">
    <source>
        <dbReference type="Proteomes" id="UP000314294"/>
    </source>
</evidence>
<reference evidence="2 3" key="1">
    <citation type="submission" date="2019-03" db="EMBL/GenBank/DDBJ databases">
        <title>First draft genome of Liparis tanakae, snailfish: a comprehensive survey of snailfish specific genes.</title>
        <authorList>
            <person name="Kim W."/>
            <person name="Song I."/>
            <person name="Jeong J.-H."/>
            <person name="Kim D."/>
            <person name="Kim S."/>
            <person name="Ryu S."/>
            <person name="Song J.Y."/>
            <person name="Lee S.K."/>
        </authorList>
    </citation>
    <scope>NUCLEOTIDE SEQUENCE [LARGE SCALE GENOMIC DNA]</scope>
    <source>
        <tissue evidence="2">Muscle</tissue>
    </source>
</reference>
<feature type="region of interest" description="Disordered" evidence="1">
    <location>
        <begin position="43"/>
        <end position="77"/>
    </location>
</feature>
<evidence type="ECO:0000256" key="1">
    <source>
        <dbReference type="SAM" id="MobiDB-lite"/>
    </source>
</evidence>
<sequence length="77" mass="7995">MCGQKLSRGPQCRAAARQRYGEASGGSSWRGAGEQPVIVRHNFGHLAAPPGDPQRSGGGEVSGERLRGTDDGTDDSS</sequence>
<gene>
    <name evidence="2" type="ORF">EYF80_050642</name>
</gene>
<keyword evidence="3" id="KW-1185">Reference proteome</keyword>
<dbReference type="EMBL" id="SRLO01001301">
    <property type="protein sequence ID" value="TNN39187.1"/>
    <property type="molecule type" value="Genomic_DNA"/>
</dbReference>
<protein>
    <submittedName>
        <fullName evidence="2">Uncharacterized protein</fullName>
    </submittedName>
</protein>
<comment type="caution">
    <text evidence="2">The sequence shown here is derived from an EMBL/GenBank/DDBJ whole genome shotgun (WGS) entry which is preliminary data.</text>
</comment>
<organism evidence="2 3">
    <name type="scientific">Liparis tanakae</name>
    <name type="common">Tanaka's snailfish</name>
    <dbReference type="NCBI Taxonomy" id="230148"/>
    <lineage>
        <taxon>Eukaryota</taxon>
        <taxon>Metazoa</taxon>
        <taxon>Chordata</taxon>
        <taxon>Craniata</taxon>
        <taxon>Vertebrata</taxon>
        <taxon>Euteleostomi</taxon>
        <taxon>Actinopterygii</taxon>
        <taxon>Neopterygii</taxon>
        <taxon>Teleostei</taxon>
        <taxon>Neoteleostei</taxon>
        <taxon>Acanthomorphata</taxon>
        <taxon>Eupercaria</taxon>
        <taxon>Perciformes</taxon>
        <taxon>Cottioidei</taxon>
        <taxon>Cottales</taxon>
        <taxon>Liparidae</taxon>
        <taxon>Liparis</taxon>
    </lineage>
</organism>
<dbReference type="Proteomes" id="UP000314294">
    <property type="component" value="Unassembled WGS sequence"/>
</dbReference>
<proteinExistence type="predicted"/>